<accession>A0ABZ2CBQ8</accession>
<dbReference type="Gene3D" id="3.30.70.100">
    <property type="match status" value="1"/>
</dbReference>
<evidence type="ECO:0000259" key="1">
    <source>
        <dbReference type="Pfam" id="PF07110"/>
    </source>
</evidence>
<dbReference type="RefSeq" id="WP_338448289.1">
    <property type="nucleotide sequence ID" value="NZ_CP137640.1"/>
</dbReference>
<dbReference type="EMBL" id="CP137640">
    <property type="protein sequence ID" value="WVX79355.1"/>
    <property type="molecule type" value="Genomic_DNA"/>
</dbReference>
<reference evidence="2 3" key="1">
    <citation type="submission" date="2023-10" db="EMBL/GenBank/DDBJ databases">
        <title>Niallia locisalis sp.nov. isolated from a salt pond sample.</title>
        <authorList>
            <person name="Li X.-J."/>
            <person name="Dong L."/>
        </authorList>
    </citation>
    <scope>NUCLEOTIDE SEQUENCE [LARGE SCALE GENOMIC DNA]</scope>
    <source>
        <strain evidence="2 3">DSM 29761</strain>
    </source>
</reference>
<gene>
    <name evidence="2" type="ORF">R4Z09_18840</name>
</gene>
<dbReference type="InterPro" id="IPR011008">
    <property type="entry name" value="Dimeric_a/b-barrel"/>
</dbReference>
<dbReference type="SUPFAM" id="SSF54909">
    <property type="entry name" value="Dimeric alpha+beta barrel"/>
    <property type="match status" value="1"/>
</dbReference>
<evidence type="ECO:0000313" key="2">
    <source>
        <dbReference type="EMBL" id="WVX79355.1"/>
    </source>
</evidence>
<evidence type="ECO:0000313" key="3">
    <source>
        <dbReference type="Proteomes" id="UP001357223"/>
    </source>
</evidence>
<keyword evidence="3" id="KW-1185">Reference proteome</keyword>
<name>A0ABZ2CBQ8_9BACI</name>
<sequence>MIKTMVLLGANTGQGSGNFQSSYLNSHAKNVAGNAHIKEYIANVITEPTQELINAGWGWGGDDNTGILAIDEVWTDGMIDVLSLYKGMNVIGAYESKQIILRPCSPNWPIGENSRWIKRMGLLKCFDEQRPEDFFMYWEHIHAPKALLHHTGAGIYAQNHFIKTIIPASTKWNGSVSLCYWNLDAFQYGHFSRPDSMDVIKEDGSHFMDVFKALYAEEYIMKKVLECDITVMTADSCSKV</sequence>
<dbReference type="InterPro" id="IPR009799">
    <property type="entry name" value="EthD_dom"/>
</dbReference>
<proteinExistence type="predicted"/>
<dbReference type="Proteomes" id="UP001357223">
    <property type="component" value="Chromosome"/>
</dbReference>
<feature type="domain" description="EthD" evidence="1">
    <location>
        <begin position="130"/>
        <end position="209"/>
    </location>
</feature>
<protein>
    <submittedName>
        <fullName evidence="2">EthD domain-containing protein</fullName>
    </submittedName>
</protein>
<dbReference type="Pfam" id="PF07110">
    <property type="entry name" value="EthD"/>
    <property type="match status" value="1"/>
</dbReference>
<organism evidence="2 3">
    <name type="scientific">Niallia oryzisoli</name>
    <dbReference type="NCBI Taxonomy" id="1737571"/>
    <lineage>
        <taxon>Bacteria</taxon>
        <taxon>Bacillati</taxon>
        <taxon>Bacillota</taxon>
        <taxon>Bacilli</taxon>
        <taxon>Bacillales</taxon>
        <taxon>Bacillaceae</taxon>
        <taxon>Niallia</taxon>
    </lineage>
</organism>